<feature type="compositionally biased region" description="Polar residues" evidence="3">
    <location>
        <begin position="102"/>
        <end position="117"/>
    </location>
</feature>
<dbReference type="STRING" id="169679.CSACC_42230"/>
<dbReference type="Pfam" id="PF01473">
    <property type="entry name" value="Choline_bind_1"/>
    <property type="match status" value="2"/>
</dbReference>
<protein>
    <submittedName>
        <fullName evidence="5">Toxin B</fullName>
    </submittedName>
</protein>
<dbReference type="PROSITE" id="PS51170">
    <property type="entry name" value="CW"/>
    <property type="match status" value="3"/>
</dbReference>
<accession>A0A1S8NJK7</accession>
<feature type="region of interest" description="Disordered" evidence="3">
    <location>
        <begin position="33"/>
        <end position="123"/>
    </location>
</feature>
<evidence type="ECO:0000256" key="1">
    <source>
        <dbReference type="ARBA" id="ARBA00022737"/>
    </source>
</evidence>
<dbReference type="Gene3D" id="3.60.15.10">
    <property type="entry name" value="Ribonuclease Z/Hydroxyacylglutathione hydrolase-like"/>
    <property type="match status" value="1"/>
</dbReference>
<dbReference type="InterPro" id="IPR018337">
    <property type="entry name" value="Cell_wall/Cho-bd_repeat"/>
</dbReference>
<keyword evidence="1" id="KW-0677">Repeat</keyword>
<organism evidence="5 6">
    <name type="scientific">Clostridium saccharobutylicum</name>
    <dbReference type="NCBI Taxonomy" id="169679"/>
    <lineage>
        <taxon>Bacteria</taxon>
        <taxon>Bacillati</taxon>
        <taxon>Bacillota</taxon>
        <taxon>Clostridia</taxon>
        <taxon>Eubacteriales</taxon>
        <taxon>Clostridiaceae</taxon>
        <taxon>Clostridium</taxon>
    </lineage>
</organism>
<dbReference type="Pfam" id="PF00753">
    <property type="entry name" value="Lactamase_B"/>
    <property type="match status" value="1"/>
</dbReference>
<feature type="repeat" description="Cell wall-binding" evidence="2">
    <location>
        <begin position="173"/>
        <end position="192"/>
    </location>
</feature>
<dbReference type="AlphaFoldDB" id="A0A1S8NJK7"/>
<dbReference type="SMART" id="SM00849">
    <property type="entry name" value="Lactamase_B"/>
    <property type="match status" value="1"/>
</dbReference>
<feature type="domain" description="Metallo-beta-lactamase" evidence="4">
    <location>
        <begin position="332"/>
        <end position="544"/>
    </location>
</feature>
<dbReference type="SUPFAM" id="SSF56281">
    <property type="entry name" value="Metallo-hydrolase/oxidoreductase"/>
    <property type="match status" value="1"/>
</dbReference>
<dbReference type="PANTHER" id="PTHR30619">
    <property type="entry name" value="DNA INTERNALIZATION/COMPETENCE PROTEIN COMEC/REC2"/>
    <property type="match status" value="1"/>
</dbReference>
<reference evidence="5 6" key="1">
    <citation type="submission" date="2016-05" db="EMBL/GenBank/DDBJ databases">
        <title>Microbial solvent formation.</title>
        <authorList>
            <person name="Poehlein A."/>
            <person name="Montoya Solano J.D."/>
            <person name="Flitsch S."/>
            <person name="Krabben P."/>
            <person name="Duerre P."/>
            <person name="Daniel R."/>
        </authorList>
    </citation>
    <scope>NUCLEOTIDE SEQUENCE [LARGE SCALE GENOMIC DNA]</scope>
    <source>
        <strain evidence="5 6">L1-8</strain>
    </source>
</reference>
<dbReference type="Gene3D" id="2.10.270.10">
    <property type="entry name" value="Cholin Binding"/>
    <property type="match status" value="2"/>
</dbReference>
<feature type="repeat" description="Cell wall-binding" evidence="2">
    <location>
        <begin position="213"/>
        <end position="232"/>
    </location>
</feature>
<dbReference type="InterPro" id="IPR052159">
    <property type="entry name" value="Competence_DNA_uptake"/>
</dbReference>
<comment type="caution">
    <text evidence="5">The sequence shown here is derived from an EMBL/GenBank/DDBJ whole genome shotgun (WGS) entry which is preliminary data.</text>
</comment>
<evidence type="ECO:0000313" key="5">
    <source>
        <dbReference type="EMBL" id="OOM16562.1"/>
    </source>
</evidence>
<dbReference type="EMBL" id="LZYZ01000001">
    <property type="protein sequence ID" value="OOM16562.1"/>
    <property type="molecule type" value="Genomic_DNA"/>
</dbReference>
<evidence type="ECO:0000259" key="4">
    <source>
        <dbReference type="SMART" id="SM00849"/>
    </source>
</evidence>
<evidence type="ECO:0000256" key="2">
    <source>
        <dbReference type="PROSITE-ProRule" id="PRU00591"/>
    </source>
</evidence>
<feature type="compositionally biased region" description="Low complexity" evidence="3">
    <location>
        <begin position="35"/>
        <end position="50"/>
    </location>
</feature>
<gene>
    <name evidence="5" type="primary">toxB_5</name>
    <name evidence="5" type="ORF">CLOSAC_08330</name>
</gene>
<evidence type="ECO:0000256" key="3">
    <source>
        <dbReference type="SAM" id="MobiDB-lite"/>
    </source>
</evidence>
<dbReference type="InterPro" id="IPR035681">
    <property type="entry name" value="ComA-like_MBL"/>
</dbReference>
<proteinExistence type="predicted"/>
<dbReference type="Pfam" id="PF19127">
    <property type="entry name" value="Choline_bind_3"/>
    <property type="match status" value="1"/>
</dbReference>
<dbReference type="InterPro" id="IPR036866">
    <property type="entry name" value="RibonucZ/Hydroxyglut_hydro"/>
</dbReference>
<dbReference type="InterPro" id="IPR001279">
    <property type="entry name" value="Metallo-B-lactamas"/>
</dbReference>
<dbReference type="RefSeq" id="WP_077864258.1">
    <property type="nucleotide sequence ID" value="NZ_LZYZ01000001.1"/>
</dbReference>
<sequence>MYKRVKRTLMIIPMMLFLCFSFLGIKSYAVDNVDKSSSSSTTNVSDTTTTKTEDTPVYEINTGNTSANGTSTQENGTSSKSGSNSTKNANSEAQVKKDPVTGDTQTTQNDSTKQTTDNVEKETLPAWKNMNGKLYYVTKDGIVKKTGWFKEKDVNSDAKNDNEYYLGDDFAAVIGWKEIDGSWYYFDESGIKQTGWKLINYNWYFLDKDGMMETGWIKNDGNTYYLNSEGIMSLGKKYIDDKWYFFGNDGILEKGMYIYNGKIYCSDNNGVMVANQWIETRKYKYYVKADSALATGDAIIDGKMEKFDDEGRYQGEGEMTNHLYVKYLSVGNADCAFIKLPDGETALIDTGDTSTADDVVNFLNDQDLKEEDGKPVIDYIVITHGHSDHIGGLSTIINKFKVKKVYMPEIADMKDWYSNLKVTSENASSVELMKHDYEVYTDAINAMKKKDMDFINTVKGQYIDNNKILQFVQSDKNFGGIGADKETQYYWGINENSAIIYLNYGDFQSLFAADMEWNSEKDFWTNNLLEGKHVDVLKVPHHGHDTSSTSDFIAYVKPTMGVISRDKDSIEKGTAYNNLLKNGVTIYETSDRENGIGIYANQQNWTVQK</sequence>
<name>A0A1S8NJK7_CLOSA</name>
<feature type="repeat" description="Cell wall-binding" evidence="2">
    <location>
        <begin position="193"/>
        <end position="212"/>
    </location>
</feature>
<dbReference type="Gene3D" id="2.10.270.20">
    <property type="match status" value="1"/>
</dbReference>
<evidence type="ECO:0000313" key="6">
    <source>
        <dbReference type="Proteomes" id="UP000191154"/>
    </source>
</evidence>
<dbReference type="Proteomes" id="UP000191154">
    <property type="component" value="Unassembled WGS sequence"/>
</dbReference>
<feature type="compositionally biased region" description="Low complexity" evidence="3">
    <location>
        <begin position="61"/>
        <end position="91"/>
    </location>
</feature>
<dbReference type="PANTHER" id="PTHR30619:SF7">
    <property type="entry name" value="BETA-LACTAMASE DOMAIN PROTEIN"/>
    <property type="match status" value="1"/>
</dbReference>
<dbReference type="SUPFAM" id="SSF69360">
    <property type="entry name" value="Cell wall binding repeat"/>
    <property type="match status" value="1"/>
</dbReference>
<dbReference type="CDD" id="cd07731">
    <property type="entry name" value="ComA-like_MBL-fold"/>
    <property type="match status" value="1"/>
</dbReference>